<dbReference type="EMBL" id="PEXV01000013">
    <property type="protein sequence ID" value="PIS41931.1"/>
    <property type="molecule type" value="Genomic_DNA"/>
</dbReference>
<gene>
    <name evidence="5" type="ORF">COT25_00420</name>
</gene>
<dbReference type="Gene3D" id="3.30.930.10">
    <property type="entry name" value="Bira Bifunctional Protein, Domain 2"/>
    <property type="match status" value="1"/>
</dbReference>
<dbReference type="GO" id="GO:0000049">
    <property type="term" value="F:tRNA binding"/>
    <property type="evidence" value="ECO:0007669"/>
    <property type="project" value="TreeGrafter"/>
</dbReference>
<sequence length="181" mass="20370">FPRKKFVDVIKEFTKIDVSKLSDKKSLSAAVEKQGLVVDPSWGQGKILDELFKKHARPHLTGPLLITHHPLALSPLAKKDSTHPDQVERFQLLVAGMEVVNGFSELNDPIDQKNRFIEQEKLRSQGDEEAQFPDDLFVESLEYGLPPTAGVGIGIDRFMQLLTNSINIKEVILFPTLRNKT</sequence>
<evidence type="ECO:0000313" key="6">
    <source>
        <dbReference type="Proteomes" id="UP000228711"/>
    </source>
</evidence>
<evidence type="ECO:0000256" key="2">
    <source>
        <dbReference type="ARBA" id="ARBA00022741"/>
    </source>
</evidence>
<dbReference type="Pfam" id="PF00152">
    <property type="entry name" value="tRNA-synt_2"/>
    <property type="match status" value="1"/>
</dbReference>
<dbReference type="SUPFAM" id="SSF55681">
    <property type="entry name" value="Class II aaRS and biotin synthetases"/>
    <property type="match status" value="1"/>
</dbReference>
<accession>A0A2H0YTV8</accession>
<dbReference type="InterPro" id="IPR045864">
    <property type="entry name" value="aa-tRNA-synth_II/BPL/LPL"/>
</dbReference>
<evidence type="ECO:0000256" key="1">
    <source>
        <dbReference type="ARBA" id="ARBA00022598"/>
    </source>
</evidence>
<evidence type="ECO:0000313" key="5">
    <source>
        <dbReference type="EMBL" id="PIS41931.1"/>
    </source>
</evidence>
<dbReference type="PANTHER" id="PTHR42918">
    <property type="entry name" value="LYSYL-TRNA SYNTHETASE"/>
    <property type="match status" value="1"/>
</dbReference>
<name>A0A2H0YTV8_9BACT</name>
<dbReference type="GO" id="GO:0005829">
    <property type="term" value="C:cytosol"/>
    <property type="evidence" value="ECO:0007669"/>
    <property type="project" value="TreeGrafter"/>
</dbReference>
<proteinExistence type="predicted"/>
<keyword evidence="2" id="KW-0547">Nucleotide-binding</keyword>
<dbReference type="AlphaFoldDB" id="A0A2H0YTV8"/>
<dbReference type="GO" id="GO:0006430">
    <property type="term" value="P:lysyl-tRNA aminoacylation"/>
    <property type="evidence" value="ECO:0007669"/>
    <property type="project" value="TreeGrafter"/>
</dbReference>
<evidence type="ECO:0000256" key="3">
    <source>
        <dbReference type="ARBA" id="ARBA00022840"/>
    </source>
</evidence>
<keyword evidence="1 5" id="KW-0436">Ligase</keyword>
<dbReference type="GO" id="GO:0004824">
    <property type="term" value="F:lysine-tRNA ligase activity"/>
    <property type="evidence" value="ECO:0007669"/>
    <property type="project" value="TreeGrafter"/>
</dbReference>
<dbReference type="PANTHER" id="PTHR42918:SF15">
    <property type="entry name" value="LYSINE--TRNA LIGASE, CHLOROPLASTIC_MITOCHONDRIAL"/>
    <property type="match status" value="1"/>
</dbReference>
<keyword evidence="3" id="KW-0067">ATP-binding</keyword>
<comment type="caution">
    <text evidence="5">The sequence shown here is derived from an EMBL/GenBank/DDBJ whole genome shotgun (WGS) entry which is preliminary data.</text>
</comment>
<dbReference type="InterPro" id="IPR004364">
    <property type="entry name" value="Aa-tRNA-synt_II"/>
</dbReference>
<reference evidence="6" key="1">
    <citation type="submission" date="2017-09" db="EMBL/GenBank/DDBJ databases">
        <title>Depth-based differentiation of microbial function through sediment-hosted aquifers and enrichment of novel symbionts in the deep terrestrial subsurface.</title>
        <authorList>
            <person name="Probst A.J."/>
            <person name="Ladd B."/>
            <person name="Jarett J.K."/>
            <person name="Geller-Mcgrath D.E."/>
            <person name="Sieber C.M.K."/>
            <person name="Emerson J.B."/>
            <person name="Anantharaman K."/>
            <person name="Thomas B.C."/>
            <person name="Malmstrom R."/>
            <person name="Stieglmeier M."/>
            <person name="Klingl A."/>
            <person name="Woyke T."/>
            <person name="Ryan C.M."/>
            <person name="Banfield J.F."/>
        </authorList>
    </citation>
    <scope>NUCLEOTIDE SEQUENCE [LARGE SCALE GENOMIC DNA]</scope>
</reference>
<protein>
    <submittedName>
        <fullName evidence="5">Lysine--tRNA ligase</fullName>
    </submittedName>
</protein>
<feature type="domain" description="Aminoacyl-tRNA synthetase class II (D/K/N)" evidence="4">
    <location>
        <begin position="34"/>
        <end position="177"/>
    </location>
</feature>
<evidence type="ECO:0000259" key="4">
    <source>
        <dbReference type="Pfam" id="PF00152"/>
    </source>
</evidence>
<dbReference type="Proteomes" id="UP000228711">
    <property type="component" value="Unassembled WGS sequence"/>
</dbReference>
<organism evidence="5 6">
    <name type="scientific">Candidatus Kerfeldbacteria bacterium CG08_land_8_20_14_0_20_42_7</name>
    <dbReference type="NCBI Taxonomy" id="2014245"/>
    <lineage>
        <taxon>Bacteria</taxon>
        <taxon>Candidatus Kerfeldiibacteriota</taxon>
    </lineage>
</organism>
<dbReference type="GO" id="GO:0005524">
    <property type="term" value="F:ATP binding"/>
    <property type="evidence" value="ECO:0007669"/>
    <property type="project" value="InterPro"/>
</dbReference>
<feature type="non-terminal residue" evidence="5">
    <location>
        <position position="1"/>
    </location>
</feature>